<protein>
    <recommendedName>
        <fullName evidence="3">ABC transporter</fullName>
    </recommendedName>
</protein>
<evidence type="ECO:0000313" key="2">
    <source>
        <dbReference type="EMBL" id="XDV69291.1"/>
    </source>
</evidence>
<geneLocation type="plasmid" evidence="2">
    <name>unnamed1</name>
</geneLocation>
<organism evidence="2">
    <name type="scientific">Streptomyces sp. R33</name>
    <dbReference type="NCBI Taxonomy" id="3238629"/>
    <lineage>
        <taxon>Bacteria</taxon>
        <taxon>Bacillati</taxon>
        <taxon>Actinomycetota</taxon>
        <taxon>Actinomycetes</taxon>
        <taxon>Kitasatosporales</taxon>
        <taxon>Streptomycetaceae</taxon>
        <taxon>Streptomyces</taxon>
    </lineage>
</organism>
<accession>A0AB39YK17</accession>
<gene>
    <name evidence="2" type="ORF">AB5J51_40875</name>
</gene>
<feature type="region of interest" description="Disordered" evidence="1">
    <location>
        <begin position="1"/>
        <end position="25"/>
    </location>
</feature>
<keyword evidence="2" id="KW-0614">Plasmid</keyword>
<evidence type="ECO:0008006" key="3">
    <source>
        <dbReference type="Google" id="ProtNLM"/>
    </source>
</evidence>
<dbReference type="RefSeq" id="WP_199828089.1">
    <property type="nucleotide sequence ID" value="NZ_CP165728.1"/>
</dbReference>
<reference evidence="2" key="1">
    <citation type="submission" date="2024-08" db="EMBL/GenBank/DDBJ databases">
        <authorList>
            <person name="Yu S.T."/>
        </authorList>
    </citation>
    <scope>NUCLEOTIDE SEQUENCE</scope>
    <source>
        <strain evidence="2">R33</strain>
        <plasmid evidence="2">unnamed1</plasmid>
    </source>
</reference>
<evidence type="ECO:0000256" key="1">
    <source>
        <dbReference type="SAM" id="MobiDB-lite"/>
    </source>
</evidence>
<feature type="compositionally biased region" description="Pro residues" evidence="1">
    <location>
        <begin position="11"/>
        <end position="21"/>
    </location>
</feature>
<dbReference type="EMBL" id="CP165728">
    <property type="protein sequence ID" value="XDV69291.1"/>
    <property type="molecule type" value="Genomic_DNA"/>
</dbReference>
<sequence>MTRTPGELTVVPPPSGPPRSGPPDGLVRLRFADAITLERAGAAFGAGSGPGLGDAWSDPETLTLQIPADAGIETLRAVLAVLDAAAITSESLTVHTHELDDVFAAFTSLS</sequence>
<dbReference type="AlphaFoldDB" id="A0AB39YK17"/>
<proteinExistence type="predicted"/>
<name>A0AB39YK17_9ACTN</name>